<gene>
    <name evidence="4" type="ORF">J057_11691</name>
</gene>
<evidence type="ECO:0000256" key="2">
    <source>
        <dbReference type="ARBA" id="ARBA00023002"/>
    </source>
</evidence>
<dbReference type="EMBL" id="APLQ01000011">
    <property type="protein sequence ID" value="ENO16013.1"/>
    <property type="molecule type" value="Genomic_DNA"/>
</dbReference>
<comment type="similarity">
    <text evidence="1 3">Belongs to the short-chain dehydrogenases/reductases (SDR) family.</text>
</comment>
<dbReference type="HOGENOM" id="CLU_010194_2_10_6"/>
<organism evidence="4 5">
    <name type="scientific">Marinobacter nanhaiticus D15-8W</name>
    <dbReference type="NCBI Taxonomy" id="626887"/>
    <lineage>
        <taxon>Bacteria</taxon>
        <taxon>Pseudomonadati</taxon>
        <taxon>Pseudomonadota</taxon>
        <taxon>Gammaproteobacteria</taxon>
        <taxon>Pseudomonadales</taxon>
        <taxon>Marinobacteraceae</taxon>
        <taxon>Marinobacter</taxon>
    </lineage>
</organism>
<dbReference type="PANTHER" id="PTHR44196:SF1">
    <property type="entry name" value="DEHYDROGENASE_REDUCTASE SDR FAMILY MEMBER 7B"/>
    <property type="match status" value="1"/>
</dbReference>
<dbReference type="InterPro" id="IPR036291">
    <property type="entry name" value="NAD(P)-bd_dom_sf"/>
</dbReference>
<dbReference type="PRINTS" id="PR00080">
    <property type="entry name" value="SDRFAMILY"/>
</dbReference>
<dbReference type="PATRIC" id="fig|626887.3.peg.2346"/>
<dbReference type="GO" id="GO:0016491">
    <property type="term" value="F:oxidoreductase activity"/>
    <property type="evidence" value="ECO:0007669"/>
    <property type="project" value="UniProtKB-KW"/>
</dbReference>
<comment type="caution">
    <text evidence="4">The sequence shown here is derived from an EMBL/GenBank/DDBJ whole genome shotgun (WGS) entry which is preliminary data.</text>
</comment>
<evidence type="ECO:0000256" key="3">
    <source>
        <dbReference type="RuleBase" id="RU000363"/>
    </source>
</evidence>
<dbReference type="eggNOG" id="COG4221">
    <property type="taxonomic scope" value="Bacteria"/>
</dbReference>
<dbReference type="OrthoDB" id="9793499at2"/>
<name>N6X4K5_9GAMM</name>
<dbReference type="RefSeq" id="WP_004580303.1">
    <property type="nucleotide sequence ID" value="NZ_AP028878.1"/>
</dbReference>
<evidence type="ECO:0000256" key="1">
    <source>
        <dbReference type="ARBA" id="ARBA00006484"/>
    </source>
</evidence>
<dbReference type="PANTHER" id="PTHR44196">
    <property type="entry name" value="DEHYDROGENASE/REDUCTASE SDR FAMILY MEMBER 7B"/>
    <property type="match status" value="1"/>
</dbReference>
<evidence type="ECO:0000313" key="4">
    <source>
        <dbReference type="EMBL" id="ENO16013.1"/>
    </source>
</evidence>
<dbReference type="InterPro" id="IPR020904">
    <property type="entry name" value="Sc_DH/Rdtase_CS"/>
</dbReference>
<dbReference type="PROSITE" id="PS00061">
    <property type="entry name" value="ADH_SHORT"/>
    <property type="match status" value="1"/>
</dbReference>
<keyword evidence="2" id="KW-0560">Oxidoreductase</keyword>
<dbReference type="AlphaFoldDB" id="N6X4K5"/>
<keyword evidence="5" id="KW-1185">Reference proteome</keyword>
<dbReference type="Proteomes" id="UP000013165">
    <property type="component" value="Unassembled WGS sequence"/>
</dbReference>
<sequence>MDTNAPVVMISGANRGMGAVFAETLHAAGWRISLGCRTAPASPPDDDHCRVFHYDALDDDSGRAWVESTISAFGRIDAVVNNAGILSRSSVLEAGGDEFDRIMAVNAKAPMLLTQHAWPYLIEAPQGKVVTITSLSGKRVKSAASGLYAMSKFAAQAFVHGLRHCSADTRVRATAICPGPVATDMAIEGGLDGDHITRPEEVARVVRLILELPPSAAIAEVPIHWEVESTV</sequence>
<dbReference type="Gene3D" id="3.40.50.720">
    <property type="entry name" value="NAD(P)-binding Rossmann-like Domain"/>
    <property type="match status" value="1"/>
</dbReference>
<dbReference type="PRINTS" id="PR00081">
    <property type="entry name" value="GDHRDH"/>
</dbReference>
<dbReference type="GO" id="GO:0016020">
    <property type="term" value="C:membrane"/>
    <property type="evidence" value="ECO:0007669"/>
    <property type="project" value="TreeGrafter"/>
</dbReference>
<dbReference type="InterPro" id="IPR002347">
    <property type="entry name" value="SDR_fam"/>
</dbReference>
<accession>N6X4K5</accession>
<evidence type="ECO:0000313" key="5">
    <source>
        <dbReference type="Proteomes" id="UP000013165"/>
    </source>
</evidence>
<dbReference type="Pfam" id="PF00106">
    <property type="entry name" value="adh_short"/>
    <property type="match status" value="1"/>
</dbReference>
<protein>
    <submittedName>
        <fullName evidence="4">SDR family NAD(P)-dependent oxidoreductase</fullName>
    </submittedName>
</protein>
<reference evidence="4 5" key="1">
    <citation type="journal article" date="2013" name="Genome Announc.">
        <title>Genome Sequence of the Polycyclic Aromatic Hydrocarbon-Degrading Bacterium Strain Marinobacter nanhaiticus D15-8WT.</title>
        <authorList>
            <person name="Cui Z."/>
            <person name="Gao W."/>
            <person name="Li Q."/>
            <person name="Xu G."/>
            <person name="Zheng L."/>
        </authorList>
    </citation>
    <scope>NUCLEOTIDE SEQUENCE [LARGE SCALE GENOMIC DNA]</scope>
    <source>
        <strain evidence="4 5">D15-8W</strain>
    </source>
</reference>
<dbReference type="SUPFAM" id="SSF51735">
    <property type="entry name" value="NAD(P)-binding Rossmann-fold domains"/>
    <property type="match status" value="1"/>
</dbReference>
<dbReference type="STRING" id="626887.J057_11691"/>
<proteinExistence type="inferred from homology"/>